<dbReference type="InterPro" id="IPR013249">
    <property type="entry name" value="RNA_pol_sigma70_r4_t2"/>
</dbReference>
<evidence type="ECO:0000256" key="1">
    <source>
        <dbReference type="ARBA" id="ARBA00010641"/>
    </source>
</evidence>
<evidence type="ECO:0000313" key="7">
    <source>
        <dbReference type="EMBL" id="AWH97609.1"/>
    </source>
</evidence>
<dbReference type="SUPFAM" id="SSF88659">
    <property type="entry name" value="Sigma3 and sigma4 domains of RNA polymerase sigma factors"/>
    <property type="match status" value="1"/>
</dbReference>
<dbReference type="GO" id="GO:0003677">
    <property type="term" value="F:DNA binding"/>
    <property type="evidence" value="ECO:0007669"/>
    <property type="project" value="UniProtKB-KW"/>
</dbReference>
<organism evidence="7 8">
    <name type="scientific">Dietzia psychralcaliphila</name>
    <dbReference type="NCBI Taxonomy" id="139021"/>
    <lineage>
        <taxon>Bacteria</taxon>
        <taxon>Bacillati</taxon>
        <taxon>Actinomycetota</taxon>
        <taxon>Actinomycetes</taxon>
        <taxon>Mycobacteriales</taxon>
        <taxon>Dietziaceae</taxon>
        <taxon>Dietzia</taxon>
    </lineage>
</organism>
<keyword evidence="3" id="KW-0731">Sigma factor</keyword>
<sequence length="253" mass="28837">MKDLDELSEVGDQSGVESWLRWDLDDLEDRVDRKDGDAALYRALQRRGFKGARQDEFEDVLAKYGLAVIAAWMVKGCIGEKCREKGLGGAEVLDGFDLDHYDIEWLVVETVSRSIRAFREDVLPNGKWQPDRGAALRTYFIGQCLIRYIDVAKAWRRQKEADERLVAAFSERGRASLNQPVFGSVEADVVRSEMMELRLSRVKNDDAREALLMQLDGYKIKEISEQLGRTEKSVHGMLKYAKKQVARGEEDTA</sequence>
<reference evidence="7 8" key="1">
    <citation type="submission" date="2016-04" db="EMBL/GenBank/DDBJ databases">
        <title>Complete genome sequence of the haloalkaliphilic hydrocarbon-degrading bacterium Dietzia psychralcaliphila ILA-1T, isolated from a drain of a fish product-processing plant.</title>
        <authorList>
            <person name="Zhao J."/>
            <person name="Hu B."/>
            <person name="Geng S."/>
            <person name="Nie Y."/>
            <person name="Tang Y."/>
        </authorList>
    </citation>
    <scope>NUCLEOTIDE SEQUENCE [LARGE SCALE GENOMIC DNA]</scope>
    <source>
        <strain evidence="7 8">ILA-1</strain>
        <plasmid evidence="7 8">unnamed</plasmid>
    </source>
</reference>
<gene>
    <name evidence="7" type="ORF">A6048_17885</name>
</gene>
<evidence type="ECO:0000256" key="3">
    <source>
        <dbReference type="ARBA" id="ARBA00023082"/>
    </source>
</evidence>
<keyword evidence="5" id="KW-0804">Transcription</keyword>
<evidence type="ECO:0000256" key="2">
    <source>
        <dbReference type="ARBA" id="ARBA00023015"/>
    </source>
</evidence>
<evidence type="ECO:0000256" key="4">
    <source>
        <dbReference type="ARBA" id="ARBA00023125"/>
    </source>
</evidence>
<evidence type="ECO:0000256" key="5">
    <source>
        <dbReference type="ARBA" id="ARBA00023163"/>
    </source>
</evidence>
<protein>
    <recommendedName>
        <fullName evidence="6">RNA polymerase sigma factor 70 region 4 type 2 domain-containing protein</fullName>
    </recommendedName>
</protein>
<dbReference type="InterPro" id="IPR013324">
    <property type="entry name" value="RNA_pol_sigma_r3/r4-like"/>
</dbReference>
<proteinExistence type="inferred from homology"/>
<keyword evidence="8" id="KW-1185">Reference proteome</keyword>
<dbReference type="EMBL" id="CP015454">
    <property type="protein sequence ID" value="AWH97609.1"/>
    <property type="molecule type" value="Genomic_DNA"/>
</dbReference>
<comment type="similarity">
    <text evidence="1">Belongs to the sigma-70 factor family. ECF subfamily.</text>
</comment>
<evidence type="ECO:0000313" key="8">
    <source>
        <dbReference type="Proteomes" id="UP000244903"/>
    </source>
</evidence>
<dbReference type="AlphaFoldDB" id="A0AAD0JVS9"/>
<name>A0AAD0JVS9_9ACTN</name>
<feature type="domain" description="RNA polymerase sigma factor 70 region 4 type 2" evidence="6">
    <location>
        <begin position="206"/>
        <end position="244"/>
    </location>
</feature>
<dbReference type="Proteomes" id="UP000244903">
    <property type="component" value="Plasmid unnamed"/>
</dbReference>
<keyword evidence="2" id="KW-0805">Transcription regulation</keyword>
<dbReference type="Pfam" id="PF08281">
    <property type="entry name" value="Sigma70_r4_2"/>
    <property type="match status" value="1"/>
</dbReference>
<dbReference type="GO" id="GO:0006352">
    <property type="term" value="P:DNA-templated transcription initiation"/>
    <property type="evidence" value="ECO:0007669"/>
    <property type="project" value="InterPro"/>
</dbReference>
<dbReference type="RefSeq" id="WP_159110331.1">
    <property type="nucleotide sequence ID" value="NZ_CP015454.1"/>
</dbReference>
<keyword evidence="4" id="KW-0238">DNA-binding</keyword>
<dbReference type="GO" id="GO:0016987">
    <property type="term" value="F:sigma factor activity"/>
    <property type="evidence" value="ECO:0007669"/>
    <property type="project" value="UniProtKB-KW"/>
</dbReference>
<evidence type="ECO:0000259" key="6">
    <source>
        <dbReference type="Pfam" id="PF08281"/>
    </source>
</evidence>
<accession>A0AAD0JVS9</accession>
<dbReference type="KEGG" id="dpc:A6048_17885"/>
<dbReference type="InterPro" id="IPR036388">
    <property type="entry name" value="WH-like_DNA-bd_sf"/>
</dbReference>
<keyword evidence="7" id="KW-0614">Plasmid</keyword>
<dbReference type="Gene3D" id="1.10.10.10">
    <property type="entry name" value="Winged helix-like DNA-binding domain superfamily/Winged helix DNA-binding domain"/>
    <property type="match status" value="1"/>
</dbReference>
<geneLocation type="plasmid" evidence="7 8">
    <name>unnamed</name>
</geneLocation>